<protein>
    <submittedName>
        <fullName evidence="2">Uncharacterized protein</fullName>
    </submittedName>
</protein>
<dbReference type="Proteomes" id="UP000030653">
    <property type="component" value="Unassembled WGS sequence"/>
</dbReference>
<evidence type="ECO:0000256" key="1">
    <source>
        <dbReference type="SAM" id="MobiDB-lite"/>
    </source>
</evidence>
<dbReference type="AlphaFoldDB" id="M5FP30"/>
<keyword evidence="3" id="KW-1185">Reference proteome</keyword>
<name>M5FP30_DACPD</name>
<dbReference type="EMBL" id="JH795880">
    <property type="protein sequence ID" value="EJT96758.1"/>
    <property type="molecule type" value="Genomic_DNA"/>
</dbReference>
<dbReference type="HOGENOM" id="CLU_2158275_0_0_1"/>
<evidence type="ECO:0000313" key="2">
    <source>
        <dbReference type="EMBL" id="EJT96758.1"/>
    </source>
</evidence>
<proteinExistence type="predicted"/>
<gene>
    <name evidence="2" type="ORF">DACRYDRAFT_112381</name>
</gene>
<evidence type="ECO:0000313" key="3">
    <source>
        <dbReference type="Proteomes" id="UP000030653"/>
    </source>
</evidence>
<reference evidence="2 3" key="1">
    <citation type="journal article" date="2012" name="Science">
        <title>The Paleozoic origin of enzymatic lignin decomposition reconstructed from 31 fungal genomes.</title>
        <authorList>
            <person name="Floudas D."/>
            <person name="Binder M."/>
            <person name="Riley R."/>
            <person name="Barry K."/>
            <person name="Blanchette R.A."/>
            <person name="Henrissat B."/>
            <person name="Martinez A.T."/>
            <person name="Otillar R."/>
            <person name="Spatafora J.W."/>
            <person name="Yadav J.S."/>
            <person name="Aerts A."/>
            <person name="Benoit I."/>
            <person name="Boyd A."/>
            <person name="Carlson A."/>
            <person name="Copeland A."/>
            <person name="Coutinho P.M."/>
            <person name="de Vries R.P."/>
            <person name="Ferreira P."/>
            <person name="Findley K."/>
            <person name="Foster B."/>
            <person name="Gaskell J."/>
            <person name="Glotzer D."/>
            <person name="Gorecki P."/>
            <person name="Heitman J."/>
            <person name="Hesse C."/>
            <person name="Hori C."/>
            <person name="Igarashi K."/>
            <person name="Jurgens J.A."/>
            <person name="Kallen N."/>
            <person name="Kersten P."/>
            <person name="Kohler A."/>
            <person name="Kuees U."/>
            <person name="Kumar T.K.A."/>
            <person name="Kuo A."/>
            <person name="LaButti K."/>
            <person name="Larrondo L.F."/>
            <person name="Lindquist E."/>
            <person name="Ling A."/>
            <person name="Lombard V."/>
            <person name="Lucas S."/>
            <person name="Lundell T."/>
            <person name="Martin R."/>
            <person name="McLaughlin D.J."/>
            <person name="Morgenstern I."/>
            <person name="Morin E."/>
            <person name="Murat C."/>
            <person name="Nagy L.G."/>
            <person name="Nolan M."/>
            <person name="Ohm R.A."/>
            <person name="Patyshakuliyeva A."/>
            <person name="Rokas A."/>
            <person name="Ruiz-Duenas F.J."/>
            <person name="Sabat G."/>
            <person name="Salamov A."/>
            <person name="Samejima M."/>
            <person name="Schmutz J."/>
            <person name="Slot J.C."/>
            <person name="St John F."/>
            <person name="Stenlid J."/>
            <person name="Sun H."/>
            <person name="Sun S."/>
            <person name="Syed K."/>
            <person name="Tsang A."/>
            <person name="Wiebenga A."/>
            <person name="Young D."/>
            <person name="Pisabarro A."/>
            <person name="Eastwood D.C."/>
            <person name="Martin F."/>
            <person name="Cullen D."/>
            <person name="Grigoriev I.V."/>
            <person name="Hibbett D.S."/>
        </authorList>
    </citation>
    <scope>NUCLEOTIDE SEQUENCE [LARGE SCALE GENOMIC DNA]</scope>
    <source>
        <strain evidence="2 3">DJM-731 SS1</strain>
    </source>
</reference>
<sequence>MPVTKGSRMPSSAASRPQKKAGILGLPSLKFASTKLDSAAQVSLALTLLHLRRTGLFGFVPTVGSFSEPFDTPEPQNWWDAKKGGHEAFLTSLGKASFPALESVTLFNLSL</sequence>
<dbReference type="GeneID" id="63684465"/>
<feature type="region of interest" description="Disordered" evidence="1">
    <location>
        <begin position="1"/>
        <end position="20"/>
    </location>
</feature>
<organism evidence="2 3">
    <name type="scientific">Dacryopinax primogenitus (strain DJM 731)</name>
    <name type="common">Brown rot fungus</name>
    <dbReference type="NCBI Taxonomy" id="1858805"/>
    <lineage>
        <taxon>Eukaryota</taxon>
        <taxon>Fungi</taxon>
        <taxon>Dikarya</taxon>
        <taxon>Basidiomycota</taxon>
        <taxon>Agaricomycotina</taxon>
        <taxon>Dacrymycetes</taxon>
        <taxon>Dacrymycetales</taxon>
        <taxon>Dacrymycetaceae</taxon>
        <taxon>Dacryopinax</taxon>
    </lineage>
</organism>
<dbReference type="RefSeq" id="XP_040623656.1">
    <property type="nucleotide sequence ID" value="XM_040769403.1"/>
</dbReference>
<accession>M5FP30</accession>